<name>A0AAN6XV04_9PEZI</name>
<sequence length="326" mass="36066">MTGNTYICNVCNAALFPDRARIHCLICPKYDSCADCHITRSVLGTHRLEHDFAVYRHDRQVLPAGDEPEQTAVRSEDVNRPDDRIVYWGNLLTPAKTTSAIFSRLVKAIFAHFDATCSGALQPSEFCALLSAAGFTAEQFPPLKVSPGSASPADLHEVDSWLANWMQSFPLDYSMTTRRFPPPPPIEPVNGRIRMRDQLLHALMYPEPPVVTDGKPLLTPLGLEQFFLHALLHDPGELSVTLNQLLCGLPRLTDPETGRLFEAQAIPRSCFPSAADPEAEEKRMKAQAMELRAEHDAHMGIMRGMFAASGGCLIDENGTRHYSSGL</sequence>
<organism evidence="5 6">
    <name type="scientific">Rhypophila decipiens</name>
    <dbReference type="NCBI Taxonomy" id="261697"/>
    <lineage>
        <taxon>Eukaryota</taxon>
        <taxon>Fungi</taxon>
        <taxon>Dikarya</taxon>
        <taxon>Ascomycota</taxon>
        <taxon>Pezizomycotina</taxon>
        <taxon>Sordariomycetes</taxon>
        <taxon>Sordariomycetidae</taxon>
        <taxon>Sordariales</taxon>
        <taxon>Naviculisporaceae</taxon>
        <taxon>Rhypophila</taxon>
    </lineage>
</organism>
<evidence type="ECO:0000256" key="3">
    <source>
        <dbReference type="ARBA" id="ARBA00022833"/>
    </source>
</evidence>
<feature type="domain" description="EF-hand" evidence="4">
    <location>
        <begin position="101"/>
        <end position="136"/>
    </location>
</feature>
<dbReference type="Gene3D" id="3.30.60.90">
    <property type="match status" value="1"/>
</dbReference>
<dbReference type="AlphaFoldDB" id="A0AAN6XV04"/>
<evidence type="ECO:0000259" key="4">
    <source>
        <dbReference type="PROSITE" id="PS50222"/>
    </source>
</evidence>
<keyword evidence="6" id="KW-1185">Reference proteome</keyword>
<dbReference type="PROSITE" id="PS50222">
    <property type="entry name" value="EF_HAND_2"/>
    <property type="match status" value="1"/>
</dbReference>
<reference evidence="5" key="1">
    <citation type="journal article" date="2023" name="Mol. Phylogenet. Evol.">
        <title>Genome-scale phylogeny and comparative genomics of the fungal order Sordariales.</title>
        <authorList>
            <person name="Hensen N."/>
            <person name="Bonometti L."/>
            <person name="Westerberg I."/>
            <person name="Brannstrom I.O."/>
            <person name="Guillou S."/>
            <person name="Cros-Aarteil S."/>
            <person name="Calhoun S."/>
            <person name="Haridas S."/>
            <person name="Kuo A."/>
            <person name="Mondo S."/>
            <person name="Pangilinan J."/>
            <person name="Riley R."/>
            <person name="LaButti K."/>
            <person name="Andreopoulos B."/>
            <person name="Lipzen A."/>
            <person name="Chen C."/>
            <person name="Yan M."/>
            <person name="Daum C."/>
            <person name="Ng V."/>
            <person name="Clum A."/>
            <person name="Steindorff A."/>
            <person name="Ohm R.A."/>
            <person name="Martin F."/>
            <person name="Silar P."/>
            <person name="Natvig D.O."/>
            <person name="Lalanne C."/>
            <person name="Gautier V."/>
            <person name="Ament-Velasquez S.L."/>
            <person name="Kruys A."/>
            <person name="Hutchinson M.I."/>
            <person name="Powell A.J."/>
            <person name="Barry K."/>
            <person name="Miller A.N."/>
            <person name="Grigoriev I.V."/>
            <person name="Debuchy R."/>
            <person name="Gladieux P."/>
            <person name="Hiltunen Thoren M."/>
            <person name="Johannesson H."/>
        </authorList>
    </citation>
    <scope>NUCLEOTIDE SEQUENCE</scope>
    <source>
        <strain evidence="5">PSN293</strain>
    </source>
</reference>
<dbReference type="GO" id="GO:0005509">
    <property type="term" value="F:calcium ion binding"/>
    <property type="evidence" value="ECO:0007669"/>
    <property type="project" value="InterPro"/>
</dbReference>
<protein>
    <recommendedName>
        <fullName evidence="4">EF-hand domain-containing protein</fullName>
    </recommendedName>
</protein>
<evidence type="ECO:0000256" key="2">
    <source>
        <dbReference type="ARBA" id="ARBA00022771"/>
    </source>
</evidence>
<dbReference type="Pfam" id="PF00569">
    <property type="entry name" value="ZZ"/>
    <property type="match status" value="1"/>
</dbReference>
<dbReference type="InterPro" id="IPR043145">
    <property type="entry name" value="Znf_ZZ_sf"/>
</dbReference>
<dbReference type="InterPro" id="IPR000433">
    <property type="entry name" value="Znf_ZZ"/>
</dbReference>
<dbReference type="GO" id="GO:0008270">
    <property type="term" value="F:zinc ion binding"/>
    <property type="evidence" value="ECO:0007669"/>
    <property type="project" value="UniProtKB-KW"/>
</dbReference>
<dbReference type="SUPFAM" id="SSF57850">
    <property type="entry name" value="RING/U-box"/>
    <property type="match status" value="1"/>
</dbReference>
<evidence type="ECO:0000313" key="5">
    <source>
        <dbReference type="EMBL" id="KAK4207423.1"/>
    </source>
</evidence>
<keyword evidence="3" id="KW-0862">Zinc</keyword>
<proteinExistence type="predicted"/>
<evidence type="ECO:0000256" key="1">
    <source>
        <dbReference type="ARBA" id="ARBA00022723"/>
    </source>
</evidence>
<accession>A0AAN6XV04</accession>
<dbReference type="InterPro" id="IPR055936">
    <property type="entry name" value="DUF7514"/>
</dbReference>
<comment type="caution">
    <text evidence="5">The sequence shown here is derived from an EMBL/GenBank/DDBJ whole genome shotgun (WGS) entry which is preliminary data.</text>
</comment>
<dbReference type="Proteomes" id="UP001301769">
    <property type="component" value="Unassembled WGS sequence"/>
</dbReference>
<dbReference type="InterPro" id="IPR002048">
    <property type="entry name" value="EF_hand_dom"/>
</dbReference>
<dbReference type="EMBL" id="MU858296">
    <property type="protein sequence ID" value="KAK4207423.1"/>
    <property type="molecule type" value="Genomic_DNA"/>
</dbReference>
<dbReference type="Pfam" id="PF24355">
    <property type="entry name" value="DUF7514"/>
    <property type="match status" value="1"/>
</dbReference>
<keyword evidence="1" id="KW-0479">Metal-binding</keyword>
<reference evidence="5" key="2">
    <citation type="submission" date="2023-05" db="EMBL/GenBank/DDBJ databases">
        <authorList>
            <consortium name="Lawrence Berkeley National Laboratory"/>
            <person name="Steindorff A."/>
            <person name="Hensen N."/>
            <person name="Bonometti L."/>
            <person name="Westerberg I."/>
            <person name="Brannstrom I.O."/>
            <person name="Guillou S."/>
            <person name="Cros-Aarteil S."/>
            <person name="Calhoun S."/>
            <person name="Haridas S."/>
            <person name="Kuo A."/>
            <person name="Mondo S."/>
            <person name="Pangilinan J."/>
            <person name="Riley R."/>
            <person name="Labutti K."/>
            <person name="Andreopoulos B."/>
            <person name="Lipzen A."/>
            <person name="Chen C."/>
            <person name="Yanf M."/>
            <person name="Daum C."/>
            <person name="Ng V."/>
            <person name="Clum A."/>
            <person name="Ohm R."/>
            <person name="Martin F."/>
            <person name="Silar P."/>
            <person name="Natvig D."/>
            <person name="Lalanne C."/>
            <person name="Gautier V."/>
            <person name="Ament-Velasquez S.L."/>
            <person name="Kruys A."/>
            <person name="Hutchinson M.I."/>
            <person name="Powell A.J."/>
            <person name="Barry K."/>
            <person name="Miller A.N."/>
            <person name="Grigoriev I.V."/>
            <person name="Debuchy R."/>
            <person name="Gladieux P."/>
            <person name="Thoren M.H."/>
            <person name="Johannesson H."/>
        </authorList>
    </citation>
    <scope>NUCLEOTIDE SEQUENCE</scope>
    <source>
        <strain evidence="5">PSN293</strain>
    </source>
</reference>
<evidence type="ECO:0000313" key="6">
    <source>
        <dbReference type="Proteomes" id="UP001301769"/>
    </source>
</evidence>
<gene>
    <name evidence="5" type="ORF">QBC37DRAFT_455686</name>
</gene>
<keyword evidence="2" id="KW-0863">Zinc-finger</keyword>
<dbReference type="SMART" id="SM00291">
    <property type="entry name" value="ZnF_ZZ"/>
    <property type="match status" value="1"/>
</dbReference>